<evidence type="ECO:0000256" key="4">
    <source>
        <dbReference type="PROSITE-ProRule" id="PRU00335"/>
    </source>
</evidence>
<keyword evidence="2 4" id="KW-0238">DNA-binding</keyword>
<dbReference type="InterPro" id="IPR009057">
    <property type="entry name" value="Homeodomain-like_sf"/>
</dbReference>
<dbReference type="GO" id="GO:0000976">
    <property type="term" value="F:transcription cis-regulatory region binding"/>
    <property type="evidence" value="ECO:0007669"/>
    <property type="project" value="TreeGrafter"/>
</dbReference>
<dbReference type="InterPro" id="IPR050109">
    <property type="entry name" value="HTH-type_TetR-like_transc_reg"/>
</dbReference>
<dbReference type="InterPro" id="IPR001647">
    <property type="entry name" value="HTH_TetR"/>
</dbReference>
<keyword evidence="1" id="KW-0805">Transcription regulation</keyword>
<dbReference type="PROSITE" id="PS50977">
    <property type="entry name" value="HTH_TETR_2"/>
    <property type="match status" value="1"/>
</dbReference>
<feature type="domain" description="HTH tetR-type" evidence="5">
    <location>
        <begin position="16"/>
        <end position="76"/>
    </location>
</feature>
<keyword evidence="3" id="KW-0804">Transcription</keyword>
<dbReference type="Pfam" id="PF00440">
    <property type="entry name" value="TetR_N"/>
    <property type="match status" value="1"/>
</dbReference>
<dbReference type="SUPFAM" id="SSF46689">
    <property type="entry name" value="Homeodomain-like"/>
    <property type="match status" value="1"/>
</dbReference>
<dbReference type="AlphaFoldDB" id="A0A0E2Z7C0"/>
<dbReference type="PANTHER" id="PTHR30055:SF234">
    <property type="entry name" value="HTH-TYPE TRANSCRIPTIONAL REGULATOR BETI"/>
    <property type="match status" value="1"/>
</dbReference>
<dbReference type="InterPro" id="IPR025996">
    <property type="entry name" value="MT1864/Rv1816-like_C"/>
</dbReference>
<dbReference type="GO" id="GO:0003700">
    <property type="term" value="F:DNA-binding transcription factor activity"/>
    <property type="evidence" value="ECO:0007669"/>
    <property type="project" value="TreeGrafter"/>
</dbReference>
<sequence>MRTIRKTTKSQRTPTTEIRGLILDASKRIIEEDGYDAFTIRLLSEKADVSPASIYRHIGDKQAVIDALIDDSFQTLREKLLRVTTEDPLQRLYDAGVVYRGHAKASPGIYALLWRWHAGEASEACLAAMTELVRYGQAAGKIRRDDPHLIAWSIWSAVHGFVQFETRPEHDTPVDDDDAAYSFLLRLLIRGVRTPQTVSEGTATIADTSRS</sequence>
<organism evidence="7 8">
    <name type="scientific">Bifidobacterium bifidum</name>
    <dbReference type="NCBI Taxonomy" id="1681"/>
    <lineage>
        <taxon>Bacteria</taxon>
        <taxon>Bacillati</taxon>
        <taxon>Actinomycetota</taxon>
        <taxon>Actinomycetes</taxon>
        <taxon>Bifidobacteriales</taxon>
        <taxon>Bifidobacteriaceae</taxon>
        <taxon>Bifidobacterium</taxon>
    </lineage>
</organism>
<dbReference type="Proteomes" id="UP000283727">
    <property type="component" value="Unassembled WGS sequence"/>
</dbReference>
<comment type="caution">
    <text evidence="7">The sequence shown here is derived from an EMBL/GenBank/DDBJ whole genome shotgun (WGS) entry which is preliminary data.</text>
</comment>
<feature type="DNA-binding region" description="H-T-H motif" evidence="4">
    <location>
        <begin position="39"/>
        <end position="58"/>
    </location>
</feature>
<evidence type="ECO:0000313" key="7">
    <source>
        <dbReference type="EMBL" id="RHJ23339.1"/>
    </source>
</evidence>
<dbReference type="EMBL" id="JAAJBJ010000005">
    <property type="protein sequence ID" value="NGG36567.1"/>
    <property type="molecule type" value="Genomic_DNA"/>
</dbReference>
<evidence type="ECO:0000256" key="1">
    <source>
        <dbReference type="ARBA" id="ARBA00023015"/>
    </source>
</evidence>
<reference evidence="6 9" key="2">
    <citation type="submission" date="2020-02" db="EMBL/GenBank/DDBJ databases">
        <title>Antibiotic susceptibility profiles of lactic acid bacteria isolated from the human vagina and genetic basis of atypical resistances.</title>
        <authorList>
            <person name="Sirichoat A."/>
            <person name="Florez A.B."/>
            <person name="Vazquez L."/>
            <person name="Buppasiri P."/>
            <person name="Panya M."/>
            <person name="Lulitanond V."/>
            <person name="Mayo B."/>
        </authorList>
    </citation>
    <scope>NUCLEOTIDE SEQUENCE [LARGE SCALE GENOMIC DNA]</scope>
    <source>
        <strain evidence="6 9">VA07-1AN</strain>
    </source>
</reference>
<accession>A0A0E2Z7C0</accession>
<dbReference type="InterPro" id="IPR036271">
    <property type="entry name" value="Tet_transcr_reg_TetR-rel_C_sf"/>
</dbReference>
<reference evidence="7 8" key="1">
    <citation type="submission" date="2018-08" db="EMBL/GenBank/DDBJ databases">
        <title>A genome reference for cultivated species of the human gut microbiota.</title>
        <authorList>
            <person name="Zou Y."/>
            <person name="Xue W."/>
            <person name="Luo G."/>
        </authorList>
    </citation>
    <scope>NUCLEOTIDE SEQUENCE [LARGE SCALE GENOMIC DNA]</scope>
    <source>
        <strain evidence="7 8">AM12-10</strain>
    </source>
</reference>
<evidence type="ECO:0000259" key="5">
    <source>
        <dbReference type="PROSITE" id="PS50977"/>
    </source>
</evidence>
<dbReference type="Gene3D" id="1.10.357.10">
    <property type="entry name" value="Tetracycline Repressor, domain 2"/>
    <property type="match status" value="1"/>
</dbReference>
<dbReference type="Proteomes" id="UP000488776">
    <property type="component" value="Unassembled WGS sequence"/>
</dbReference>
<evidence type="ECO:0000256" key="3">
    <source>
        <dbReference type="ARBA" id="ARBA00023163"/>
    </source>
</evidence>
<dbReference type="PRINTS" id="PR00455">
    <property type="entry name" value="HTHTETR"/>
</dbReference>
<dbReference type="PANTHER" id="PTHR30055">
    <property type="entry name" value="HTH-TYPE TRANSCRIPTIONAL REGULATOR RUTR"/>
    <property type="match status" value="1"/>
</dbReference>
<dbReference type="EMBL" id="QRLR01000003">
    <property type="protein sequence ID" value="RHJ23339.1"/>
    <property type="molecule type" value="Genomic_DNA"/>
</dbReference>
<gene>
    <name evidence="7" type="ORF">DW137_06325</name>
    <name evidence="6" type="ORF">G5T23_05925</name>
</gene>
<dbReference type="Pfam" id="PF13305">
    <property type="entry name" value="TetR_C_33"/>
    <property type="match status" value="1"/>
</dbReference>
<evidence type="ECO:0000256" key="2">
    <source>
        <dbReference type="ARBA" id="ARBA00023125"/>
    </source>
</evidence>
<name>A0A0E2Z7C0_BIFBI</name>
<evidence type="ECO:0000313" key="9">
    <source>
        <dbReference type="Proteomes" id="UP000488776"/>
    </source>
</evidence>
<dbReference type="SUPFAM" id="SSF48498">
    <property type="entry name" value="Tetracyclin repressor-like, C-terminal domain"/>
    <property type="match status" value="1"/>
</dbReference>
<protein>
    <submittedName>
        <fullName evidence="7">TetR/AcrR family transcriptional regulator</fullName>
    </submittedName>
</protein>
<evidence type="ECO:0000313" key="8">
    <source>
        <dbReference type="Proteomes" id="UP000283727"/>
    </source>
</evidence>
<dbReference type="RefSeq" id="WP_003818508.1">
    <property type="nucleotide sequence ID" value="NZ_CP010412.1"/>
</dbReference>
<proteinExistence type="predicted"/>
<evidence type="ECO:0000313" key="6">
    <source>
        <dbReference type="EMBL" id="NGG36567.1"/>
    </source>
</evidence>